<gene>
    <name evidence="7" type="ORF">D0866_12235</name>
    <name evidence="6" type="ORF">D0867_11600</name>
</gene>
<dbReference type="Gene3D" id="3.90.1590.10">
    <property type="entry name" value="glutathione-dependent formaldehyde- activating enzyme (gfa)"/>
    <property type="match status" value="1"/>
</dbReference>
<feature type="domain" description="CENP-V/GFA" evidence="5">
    <location>
        <begin position="4"/>
        <end position="120"/>
    </location>
</feature>
<evidence type="ECO:0000256" key="2">
    <source>
        <dbReference type="ARBA" id="ARBA00022723"/>
    </source>
</evidence>
<dbReference type="GO" id="GO:0016846">
    <property type="term" value="F:carbon-sulfur lyase activity"/>
    <property type="evidence" value="ECO:0007669"/>
    <property type="project" value="InterPro"/>
</dbReference>
<comment type="caution">
    <text evidence="6">The sequence shown here is derived from an EMBL/GenBank/DDBJ whole genome shotgun (WGS) entry which is preliminary data.</text>
</comment>
<dbReference type="OrthoDB" id="1601230at2759"/>
<keyword evidence="4" id="KW-0456">Lyase</keyword>
<evidence type="ECO:0000313" key="6">
    <source>
        <dbReference type="EMBL" id="RMY00846.1"/>
    </source>
</evidence>
<dbReference type="Pfam" id="PF04828">
    <property type="entry name" value="GFA"/>
    <property type="match status" value="1"/>
</dbReference>
<evidence type="ECO:0000313" key="9">
    <source>
        <dbReference type="Proteomes" id="UP000276864"/>
    </source>
</evidence>
<dbReference type="AlphaFoldDB" id="A0A3M6YCS5"/>
<protein>
    <recommendedName>
        <fullName evidence="5">CENP-V/GFA domain-containing protein</fullName>
    </recommendedName>
</protein>
<dbReference type="GO" id="GO:0046872">
    <property type="term" value="F:metal ion binding"/>
    <property type="evidence" value="ECO:0007669"/>
    <property type="project" value="UniProtKB-KW"/>
</dbReference>
<dbReference type="Proteomes" id="UP000276864">
    <property type="component" value="Unassembled WGS sequence"/>
</dbReference>
<comment type="similarity">
    <text evidence="1">Belongs to the Gfa family.</text>
</comment>
<reference evidence="8 9" key="1">
    <citation type="journal article" date="2018" name="BMC Genomics">
        <title>Genomic evidence for intraspecific hybridization in a clonal and extremely halotolerant yeast.</title>
        <authorList>
            <person name="Gostincar C."/>
            <person name="Stajich J.E."/>
            <person name="Zupancic J."/>
            <person name="Zalar P."/>
            <person name="Gunde-Cimerman N."/>
        </authorList>
    </citation>
    <scope>NUCLEOTIDE SEQUENCE [LARGE SCALE GENOMIC DNA]</scope>
    <source>
        <strain evidence="7 9">EXF-6651</strain>
        <strain evidence="6 8">EXF-6669</strain>
    </source>
</reference>
<dbReference type="PANTHER" id="PTHR33337">
    <property type="entry name" value="GFA DOMAIN-CONTAINING PROTEIN"/>
    <property type="match status" value="1"/>
</dbReference>
<accession>A0A3M6YCS5</accession>
<evidence type="ECO:0000259" key="5">
    <source>
        <dbReference type="PROSITE" id="PS51891"/>
    </source>
</evidence>
<evidence type="ECO:0000256" key="3">
    <source>
        <dbReference type="ARBA" id="ARBA00022833"/>
    </source>
</evidence>
<keyword evidence="3" id="KW-0862">Zinc</keyword>
<dbReference type="InterPro" id="IPR006913">
    <property type="entry name" value="CENP-V/GFA"/>
</dbReference>
<evidence type="ECO:0000256" key="4">
    <source>
        <dbReference type="ARBA" id="ARBA00023239"/>
    </source>
</evidence>
<dbReference type="PROSITE" id="PS51891">
    <property type="entry name" value="CENP_V_GFA"/>
    <property type="match status" value="1"/>
</dbReference>
<evidence type="ECO:0000256" key="1">
    <source>
        <dbReference type="ARBA" id="ARBA00005495"/>
    </source>
</evidence>
<evidence type="ECO:0000313" key="7">
    <source>
        <dbReference type="EMBL" id="RMY21512.1"/>
    </source>
</evidence>
<organism evidence="6 8">
    <name type="scientific">Hortaea werneckii</name>
    <name type="common">Black yeast</name>
    <name type="synonym">Cladosporium werneckii</name>
    <dbReference type="NCBI Taxonomy" id="91943"/>
    <lineage>
        <taxon>Eukaryota</taxon>
        <taxon>Fungi</taxon>
        <taxon>Dikarya</taxon>
        <taxon>Ascomycota</taxon>
        <taxon>Pezizomycotina</taxon>
        <taxon>Dothideomycetes</taxon>
        <taxon>Dothideomycetidae</taxon>
        <taxon>Mycosphaerellales</taxon>
        <taxon>Teratosphaeriaceae</taxon>
        <taxon>Hortaea</taxon>
    </lineage>
</organism>
<name>A0A3M6YCS5_HORWE</name>
<dbReference type="PANTHER" id="PTHR33337:SF30">
    <property type="entry name" value="DUF636 DOMAIN PROTEIN (AFU_ORTHOLOGUE AFUA_1G03180)"/>
    <property type="match status" value="1"/>
</dbReference>
<dbReference type="Proteomes" id="UP000271337">
    <property type="component" value="Unassembled WGS sequence"/>
</dbReference>
<dbReference type="SUPFAM" id="SSF51316">
    <property type="entry name" value="Mss4-like"/>
    <property type="match status" value="1"/>
</dbReference>
<dbReference type="EMBL" id="QWIL01001661">
    <property type="protein sequence ID" value="RMY00846.1"/>
    <property type="molecule type" value="Genomic_DNA"/>
</dbReference>
<dbReference type="EMBL" id="QWIM01001768">
    <property type="protein sequence ID" value="RMY21512.1"/>
    <property type="molecule type" value="Genomic_DNA"/>
</dbReference>
<dbReference type="VEuPathDB" id="FungiDB:BTJ68_09687"/>
<sequence length="160" mass="17851">MSTFKGQCHCQHHQWEVTLTPDQSSHILCHCDTCKILGGGAYTMNQIIPKSNLKITQGGEPACYTYKGDSGKSVNCYYCPKCTTHIYHHQEVMGPDTIIARTALLPEGRQKFNVGAEIYGKAKMFVALSSSRRLFTIANSDGYRSWEPKIAETFETLPPS</sequence>
<keyword evidence="2" id="KW-0479">Metal-binding</keyword>
<dbReference type="InterPro" id="IPR011057">
    <property type="entry name" value="Mss4-like_sf"/>
</dbReference>
<proteinExistence type="inferred from homology"/>
<evidence type="ECO:0000313" key="8">
    <source>
        <dbReference type="Proteomes" id="UP000271337"/>
    </source>
</evidence>